<keyword evidence="2" id="KW-0677">Repeat</keyword>
<dbReference type="InterPro" id="IPR018357">
    <property type="entry name" value="Hexapep_transf_CS"/>
</dbReference>
<evidence type="ECO:0000256" key="2">
    <source>
        <dbReference type="ARBA" id="ARBA00022737"/>
    </source>
</evidence>
<dbReference type="Proteomes" id="UP000531659">
    <property type="component" value="Unassembled WGS sequence"/>
</dbReference>
<dbReference type="CDD" id="cd03349">
    <property type="entry name" value="LbH_XAT"/>
    <property type="match status" value="1"/>
</dbReference>
<dbReference type="SUPFAM" id="SSF51161">
    <property type="entry name" value="Trimeric LpxA-like enzymes"/>
    <property type="match status" value="1"/>
</dbReference>
<organism evidence="3 4">
    <name type="scientific">Clostridium estertheticum</name>
    <dbReference type="NCBI Taxonomy" id="238834"/>
    <lineage>
        <taxon>Bacteria</taxon>
        <taxon>Bacillati</taxon>
        <taxon>Bacillota</taxon>
        <taxon>Clostridia</taxon>
        <taxon>Eubacteriales</taxon>
        <taxon>Clostridiaceae</taxon>
        <taxon>Clostridium</taxon>
    </lineage>
</organism>
<dbReference type="Pfam" id="PF00132">
    <property type="entry name" value="Hexapep"/>
    <property type="match status" value="1"/>
</dbReference>
<dbReference type="InterPro" id="IPR001451">
    <property type="entry name" value="Hexapep"/>
</dbReference>
<evidence type="ECO:0000313" key="4">
    <source>
        <dbReference type="Proteomes" id="UP000531659"/>
    </source>
</evidence>
<gene>
    <name evidence="3" type="ORF">HLQ16_15350</name>
</gene>
<protein>
    <submittedName>
        <fullName evidence="3">CatB-related O-acetyltransferase</fullName>
    </submittedName>
</protein>
<dbReference type="AlphaFoldDB" id="A0A7Y3WTT7"/>
<name>A0A7Y3WTT7_9CLOT</name>
<dbReference type="PANTHER" id="PTHR43300">
    <property type="entry name" value="ACETYLTRANSFERASE"/>
    <property type="match status" value="1"/>
</dbReference>
<dbReference type="GO" id="GO:0016740">
    <property type="term" value="F:transferase activity"/>
    <property type="evidence" value="ECO:0007669"/>
    <property type="project" value="UniProtKB-KW"/>
</dbReference>
<dbReference type="EMBL" id="JABEYB010000012">
    <property type="protein sequence ID" value="NNU77310.1"/>
    <property type="molecule type" value="Genomic_DNA"/>
</dbReference>
<evidence type="ECO:0000313" key="3">
    <source>
        <dbReference type="EMBL" id="NNU77310.1"/>
    </source>
</evidence>
<reference evidence="3 4" key="1">
    <citation type="submission" date="2020-05" db="EMBL/GenBank/DDBJ databases">
        <title>Complete genome of Clostridium estertheticum subspecies estertheticum, isolated from Vacuum packed lamb meat from New Zealand imported to Switzerland.</title>
        <authorList>
            <person name="Wambui J."/>
            <person name="Stevens M.J.A."/>
            <person name="Stephan R."/>
        </authorList>
    </citation>
    <scope>NUCLEOTIDE SEQUENCE [LARGE SCALE GENOMIC DNA]</scope>
    <source>
        <strain evidence="3 4">CEST001</strain>
    </source>
</reference>
<proteinExistence type="predicted"/>
<dbReference type="PANTHER" id="PTHR43300:SF11">
    <property type="entry name" value="ACETYLTRANSFERASE RV3034C-RELATED"/>
    <property type="match status" value="1"/>
</dbReference>
<comment type="caution">
    <text evidence="3">The sequence shown here is derived from an EMBL/GenBank/DDBJ whole genome shotgun (WGS) entry which is preliminary data.</text>
</comment>
<sequence>MSKLNKLLIKFFLLCFKIIKYNKVKIALFKIIRRLDDDKHSNLIFLLKKYYNIEVGIYSYGCHKIDGTIESGSIIGRFCSFAPGVRIGGLNHPTKWITTHPILYNGKYNFFDDKTVKAKSVIIEDDVWIGFDAIILGGVKIGKGAIVGAGSVVTKNVLPYSIVAGNPAKVIKFRFSNEEIDSLLKIDWCCWGQSKIVKYIDDFKKPQIFIEKFSDLE</sequence>
<accession>A0A7Y3WTT7</accession>
<keyword evidence="1 3" id="KW-0808">Transferase</keyword>
<dbReference type="InterPro" id="IPR050179">
    <property type="entry name" value="Trans_hexapeptide_repeat"/>
</dbReference>
<dbReference type="InterPro" id="IPR011004">
    <property type="entry name" value="Trimer_LpxA-like_sf"/>
</dbReference>
<dbReference type="PROSITE" id="PS00101">
    <property type="entry name" value="HEXAPEP_TRANSFERASES"/>
    <property type="match status" value="1"/>
</dbReference>
<evidence type="ECO:0000256" key="1">
    <source>
        <dbReference type="ARBA" id="ARBA00022679"/>
    </source>
</evidence>
<dbReference type="Gene3D" id="2.160.10.10">
    <property type="entry name" value="Hexapeptide repeat proteins"/>
    <property type="match status" value="1"/>
</dbReference>